<feature type="non-terminal residue" evidence="2">
    <location>
        <position position="1"/>
    </location>
</feature>
<sequence length="108" mass="12466">RLMIANKNRAHQAEEIQRHIDGSPYPVILCGDFNDTPLSYTYRQLSRKLTDSFIEKGRGIGNTYIGEFPSFRIDYVLHSPTLYTVGYTREDITLSDHYPIKVKIRKGS</sequence>
<reference evidence="2" key="1">
    <citation type="submission" date="2023-01" db="EMBL/GenBank/DDBJ databases">
        <title>Human gut microbiome strain richness.</title>
        <authorList>
            <person name="Chen-Liaw A."/>
        </authorList>
    </citation>
    <scope>NUCLEOTIDE SEQUENCE</scope>
    <source>
        <strain evidence="2">RTP21484st1_B7_RTP21484_190118</strain>
    </source>
</reference>
<gene>
    <name evidence="2" type="ORF">PN645_02955</name>
</gene>
<dbReference type="GO" id="GO:0004519">
    <property type="term" value="F:endonuclease activity"/>
    <property type="evidence" value="ECO:0007669"/>
    <property type="project" value="UniProtKB-KW"/>
</dbReference>
<evidence type="ECO:0000313" key="2">
    <source>
        <dbReference type="EMBL" id="MDB9221963.1"/>
    </source>
</evidence>
<keyword evidence="2" id="KW-0378">Hydrolase</keyword>
<dbReference type="EMBL" id="JAQMRD010000003">
    <property type="protein sequence ID" value="MDB9221963.1"/>
    <property type="molecule type" value="Genomic_DNA"/>
</dbReference>
<dbReference type="AlphaFoldDB" id="A0AAW6FFL4"/>
<comment type="caution">
    <text evidence="2">The sequence shown here is derived from an EMBL/GenBank/DDBJ whole genome shotgun (WGS) entry which is preliminary data.</text>
</comment>
<feature type="domain" description="Endonuclease/exonuclease/phosphatase" evidence="1">
    <location>
        <begin position="9"/>
        <end position="97"/>
    </location>
</feature>
<dbReference type="InterPro" id="IPR036691">
    <property type="entry name" value="Endo/exonu/phosph_ase_sf"/>
</dbReference>
<dbReference type="InterPro" id="IPR005135">
    <property type="entry name" value="Endo/exonuclease/phosphatase"/>
</dbReference>
<dbReference type="Gene3D" id="3.60.10.10">
    <property type="entry name" value="Endonuclease/exonuclease/phosphatase"/>
    <property type="match status" value="1"/>
</dbReference>
<dbReference type="RefSeq" id="WP_272055108.1">
    <property type="nucleotide sequence ID" value="NZ_JAQMRD010000003.1"/>
</dbReference>
<evidence type="ECO:0000313" key="3">
    <source>
        <dbReference type="Proteomes" id="UP001212263"/>
    </source>
</evidence>
<protein>
    <submittedName>
        <fullName evidence="2">Endonuclease/exonuclease/phosphatase family protein</fullName>
    </submittedName>
</protein>
<name>A0AAW6FFL4_9BACT</name>
<proteinExistence type="predicted"/>
<accession>A0AAW6FFL4</accession>
<keyword evidence="2" id="KW-0540">Nuclease</keyword>
<organism evidence="2 3">
    <name type="scientific">Odoribacter splanchnicus</name>
    <dbReference type="NCBI Taxonomy" id="28118"/>
    <lineage>
        <taxon>Bacteria</taxon>
        <taxon>Pseudomonadati</taxon>
        <taxon>Bacteroidota</taxon>
        <taxon>Bacteroidia</taxon>
        <taxon>Bacteroidales</taxon>
        <taxon>Odoribacteraceae</taxon>
        <taxon>Odoribacter</taxon>
    </lineage>
</organism>
<dbReference type="Proteomes" id="UP001212263">
    <property type="component" value="Unassembled WGS sequence"/>
</dbReference>
<dbReference type="Pfam" id="PF03372">
    <property type="entry name" value="Exo_endo_phos"/>
    <property type="match status" value="1"/>
</dbReference>
<dbReference type="SUPFAM" id="SSF56219">
    <property type="entry name" value="DNase I-like"/>
    <property type="match status" value="1"/>
</dbReference>
<keyword evidence="2" id="KW-0255">Endonuclease</keyword>
<evidence type="ECO:0000259" key="1">
    <source>
        <dbReference type="Pfam" id="PF03372"/>
    </source>
</evidence>